<dbReference type="Pfam" id="PF20721">
    <property type="entry name" value="C19orf12"/>
    <property type="match status" value="1"/>
</dbReference>
<keyword evidence="3" id="KW-1185">Reference proteome</keyword>
<evidence type="ECO:0000313" key="3">
    <source>
        <dbReference type="Proteomes" id="UP001059041"/>
    </source>
</evidence>
<dbReference type="EMBL" id="JAFHDT010000001">
    <property type="protein sequence ID" value="KAI7814848.1"/>
    <property type="molecule type" value="Genomic_DNA"/>
</dbReference>
<dbReference type="PANTHER" id="PTHR31493:SF1">
    <property type="entry name" value="PROTEIN C19ORF12"/>
    <property type="match status" value="1"/>
</dbReference>
<evidence type="ECO:0000313" key="2">
    <source>
        <dbReference type="EMBL" id="KAI7814848.1"/>
    </source>
</evidence>
<sequence>MSSRKDDIIQLCCEISANKKIKAAVKNSGKGAAAAGGGAFVGGLVGGPAGIAVGGALGGALGSWMTSGLFKPLPEIIMSLPSIQQEKLYSDVMAALGTVDWIDVASLTALVIGNATLQERVLGAIVTYATKELKAEVQYGV</sequence>
<dbReference type="InterPro" id="IPR033369">
    <property type="entry name" value="C19orf12"/>
</dbReference>
<comment type="similarity">
    <text evidence="1">Belongs to the C19orf12 family.</text>
</comment>
<proteinExistence type="inferred from homology"/>
<dbReference type="PANTHER" id="PTHR31493">
    <property type="entry name" value="NAZO FAMILY MEMBER"/>
    <property type="match status" value="1"/>
</dbReference>
<dbReference type="Proteomes" id="UP001059041">
    <property type="component" value="Linkage Group LG1"/>
</dbReference>
<evidence type="ECO:0000256" key="1">
    <source>
        <dbReference type="ARBA" id="ARBA00029457"/>
    </source>
</evidence>
<gene>
    <name evidence="2" type="ORF">IRJ41_024111</name>
</gene>
<accession>A0A9W7X739</accession>
<name>A0A9W7X739_TRIRA</name>
<dbReference type="OrthoDB" id="5976774at2759"/>
<dbReference type="AlphaFoldDB" id="A0A9W7X739"/>
<protein>
    <submittedName>
        <fullName evidence="2">Uncharacterized protein</fullName>
    </submittedName>
</protein>
<comment type="caution">
    <text evidence="2">The sequence shown here is derived from an EMBL/GenBank/DDBJ whole genome shotgun (WGS) entry which is preliminary data.</text>
</comment>
<reference evidence="2" key="1">
    <citation type="submission" date="2021-02" db="EMBL/GenBank/DDBJ databases">
        <title>Comparative genomics reveals that relaxation of natural selection precedes convergent phenotypic evolution of cavefish.</title>
        <authorList>
            <person name="Peng Z."/>
        </authorList>
    </citation>
    <scope>NUCLEOTIDE SEQUENCE</scope>
    <source>
        <tissue evidence="2">Muscle</tissue>
    </source>
</reference>
<organism evidence="2 3">
    <name type="scientific">Triplophysa rosa</name>
    <name type="common">Cave loach</name>
    <dbReference type="NCBI Taxonomy" id="992332"/>
    <lineage>
        <taxon>Eukaryota</taxon>
        <taxon>Metazoa</taxon>
        <taxon>Chordata</taxon>
        <taxon>Craniata</taxon>
        <taxon>Vertebrata</taxon>
        <taxon>Euteleostomi</taxon>
        <taxon>Actinopterygii</taxon>
        <taxon>Neopterygii</taxon>
        <taxon>Teleostei</taxon>
        <taxon>Ostariophysi</taxon>
        <taxon>Cypriniformes</taxon>
        <taxon>Nemacheilidae</taxon>
        <taxon>Triplophysa</taxon>
    </lineage>
</organism>